<dbReference type="AlphaFoldDB" id="A0A1J7BZ31"/>
<sequence length="192" mass="20930">MPYNNLVPGHYNMAGRLAAELVAEQLDELVTFIASPPATARGLAARLRYLAGTRGSEALRRAGVAVTPRTLARWRAGSQRPTPANRARVDLAYRTLRRRNVADHLARRLGRAGRGTQVEIHPGDTSGVDPRHQRAGVAGFRRVTVRHWEGIVDAWAVGDLDELRGEVEDAVLEPLGSDWGAYEYSTGVGFAA</sequence>
<evidence type="ECO:0000313" key="1">
    <source>
        <dbReference type="EMBL" id="OIV38737.1"/>
    </source>
</evidence>
<accession>A0A1J7BZ31</accession>
<keyword evidence="2" id="KW-1185">Reference proteome</keyword>
<proteinExistence type="predicted"/>
<organism evidence="1 2">
    <name type="scientific">Mangrovactinospora gilvigrisea</name>
    <dbReference type="NCBI Taxonomy" id="1428644"/>
    <lineage>
        <taxon>Bacteria</taxon>
        <taxon>Bacillati</taxon>
        <taxon>Actinomycetota</taxon>
        <taxon>Actinomycetes</taxon>
        <taxon>Kitasatosporales</taxon>
        <taxon>Streptomycetaceae</taxon>
        <taxon>Mangrovactinospora</taxon>
    </lineage>
</organism>
<evidence type="ECO:0000313" key="2">
    <source>
        <dbReference type="Proteomes" id="UP000243342"/>
    </source>
</evidence>
<comment type="caution">
    <text evidence="1">The sequence shown here is derived from an EMBL/GenBank/DDBJ whole genome shotgun (WGS) entry which is preliminary data.</text>
</comment>
<reference evidence="1 2" key="1">
    <citation type="submission" date="2016-10" db="EMBL/GenBank/DDBJ databases">
        <title>Genome sequence of Streptomyces gilvigriseus MUSC 26.</title>
        <authorList>
            <person name="Lee L.-H."/>
            <person name="Ser H.-L."/>
        </authorList>
    </citation>
    <scope>NUCLEOTIDE SEQUENCE [LARGE SCALE GENOMIC DNA]</scope>
    <source>
        <strain evidence="1 2">MUSC 26</strain>
    </source>
</reference>
<dbReference type="Proteomes" id="UP000243342">
    <property type="component" value="Unassembled WGS sequence"/>
</dbReference>
<name>A0A1J7BZ31_9ACTN</name>
<dbReference type="RefSeq" id="WP_071655273.1">
    <property type="nucleotide sequence ID" value="NZ_MLCF01000013.1"/>
</dbReference>
<dbReference type="EMBL" id="MLCF01000013">
    <property type="protein sequence ID" value="OIV38737.1"/>
    <property type="molecule type" value="Genomic_DNA"/>
</dbReference>
<protein>
    <submittedName>
        <fullName evidence="1">Transcriptional regulator</fullName>
    </submittedName>
</protein>
<gene>
    <name evidence="1" type="ORF">BIV57_04105</name>
</gene>